<accession>A0A830H4K2</accession>
<comment type="caution">
    <text evidence="3">The sequence shown here is derived from an EMBL/GenBank/DDBJ whole genome shotgun (WGS) entry which is preliminary data.</text>
</comment>
<gene>
    <name evidence="3" type="ORF">PPROV_000082200</name>
</gene>
<evidence type="ECO:0000256" key="2">
    <source>
        <dbReference type="SAM" id="SignalP"/>
    </source>
</evidence>
<keyword evidence="2" id="KW-0732">Signal</keyword>
<feature type="region of interest" description="Disordered" evidence="1">
    <location>
        <begin position="31"/>
        <end position="53"/>
    </location>
</feature>
<dbReference type="AlphaFoldDB" id="A0A830H4K2"/>
<evidence type="ECO:0000313" key="4">
    <source>
        <dbReference type="Proteomes" id="UP000660262"/>
    </source>
</evidence>
<feature type="compositionally biased region" description="Basic and acidic residues" evidence="1">
    <location>
        <begin position="111"/>
        <end position="131"/>
    </location>
</feature>
<feature type="chain" id="PRO_5032289070" evidence="2">
    <location>
        <begin position="30"/>
        <end position="319"/>
    </location>
</feature>
<dbReference type="EMBL" id="BNJQ01000002">
    <property type="protein sequence ID" value="GHP02066.1"/>
    <property type="molecule type" value="Genomic_DNA"/>
</dbReference>
<protein>
    <submittedName>
        <fullName evidence="3">Uncharacterized protein</fullName>
    </submittedName>
</protein>
<evidence type="ECO:0000256" key="1">
    <source>
        <dbReference type="SAM" id="MobiDB-lite"/>
    </source>
</evidence>
<feature type="region of interest" description="Disordered" evidence="1">
    <location>
        <begin position="106"/>
        <end position="131"/>
    </location>
</feature>
<name>A0A830H4K2_9CHLO</name>
<feature type="compositionally biased region" description="Low complexity" evidence="1">
    <location>
        <begin position="34"/>
        <end position="48"/>
    </location>
</feature>
<reference evidence="3" key="1">
    <citation type="submission" date="2020-10" db="EMBL/GenBank/DDBJ databases">
        <title>Unveiling of a novel bifunctional photoreceptor, Dualchrome1, isolated from a cosmopolitan green alga.</title>
        <authorList>
            <person name="Suzuki S."/>
            <person name="Kawachi M."/>
        </authorList>
    </citation>
    <scope>NUCLEOTIDE SEQUENCE</scope>
    <source>
        <strain evidence="3">NIES 2893</strain>
    </source>
</reference>
<evidence type="ECO:0000313" key="3">
    <source>
        <dbReference type="EMBL" id="GHP02066.1"/>
    </source>
</evidence>
<feature type="signal peptide" evidence="2">
    <location>
        <begin position="1"/>
        <end position="29"/>
    </location>
</feature>
<dbReference type="Proteomes" id="UP000660262">
    <property type="component" value="Unassembled WGS sequence"/>
</dbReference>
<proteinExistence type="predicted"/>
<organism evidence="3 4">
    <name type="scientific">Pycnococcus provasolii</name>
    <dbReference type="NCBI Taxonomy" id="41880"/>
    <lineage>
        <taxon>Eukaryota</taxon>
        <taxon>Viridiplantae</taxon>
        <taxon>Chlorophyta</taxon>
        <taxon>Pseudoscourfieldiophyceae</taxon>
        <taxon>Pseudoscourfieldiales</taxon>
        <taxon>Pycnococcaceae</taxon>
        <taxon>Pycnococcus</taxon>
    </lineage>
</organism>
<sequence>MSSVISRRKSHLLIAVVVHALLITQVSDGAAVPTSTSTTTTHSSSSSSEMSPWYGHAGSSSLGPPGGVMPYDLKMLVLGFYSSVSQMITAVESEIAALMSSSSADGLTLAPEHDDPHDDPHSEQQQHDDEHHGTFQHFGAHVARGGSRLHGYCTYGEDLCGGGMEKELQMIYSKAPIVVNIPNTSTVVEYRGRAYVIKPGAYCCGSEAIVPKFARAASFGHAGNFVRETAVSLLEHVDLPQVALGSEVEPLMCCCLMCPANAFYFSRARPLAAALVANEATSVTAHEERHHDDQSDSEHEESHWFGRFGLHHVMEEGVV</sequence>
<keyword evidence="4" id="KW-1185">Reference proteome</keyword>